<dbReference type="PANTHER" id="PTHR37533:SF2">
    <property type="entry name" value="FLAGELLAR HOOK-LENGTH CONTROL PROTEIN"/>
    <property type="match status" value="1"/>
</dbReference>
<dbReference type="EMBL" id="CP097635">
    <property type="protein sequence ID" value="URI06002.1"/>
    <property type="molecule type" value="Genomic_DNA"/>
</dbReference>
<keyword evidence="7" id="KW-1185">Reference proteome</keyword>
<evidence type="ECO:0000259" key="5">
    <source>
        <dbReference type="Pfam" id="PF02120"/>
    </source>
</evidence>
<feature type="domain" description="Flagellar hook-length control protein-like C-terminal" evidence="5">
    <location>
        <begin position="278"/>
        <end position="357"/>
    </location>
</feature>
<feature type="region of interest" description="Disordered" evidence="4">
    <location>
        <begin position="135"/>
        <end position="169"/>
    </location>
</feature>
<dbReference type="Gene3D" id="3.30.750.140">
    <property type="match status" value="1"/>
</dbReference>
<dbReference type="PRINTS" id="PR01007">
    <property type="entry name" value="FLGHOOKFLIK"/>
</dbReference>
<feature type="compositionally biased region" description="Polar residues" evidence="4">
    <location>
        <begin position="1"/>
        <end position="13"/>
    </location>
</feature>
<sequence>MLNSAVSSSNLPSLQAPRAPQPANGQAGAPTAADEAPDAFARQLAQAQSAKTAAANANAARAAAAAREAQDRLAREAAAPRADANASAKPAAEASAEATDEAEAEPAEGGTGKTPGNTDPAAWLASLLPGGAERLARGRQGDTGPENGGPGGRRSAGVGTAKGAPGTELAGRVEGQEAATGAGTAGAANGAQAAPGEAAGRFAAALAEATQKAEAAAPQAAQRSDTTAPAADAVRALAAADGTTPSAPAEAAGPAAPFTSHLAAALDSPAFAPALGAQVSMLVRDGIQQARLELNPAEMGPISVQIDLTGTQAHVSFGADMAATRAALENSLPDLAAALSAGGFTLAGGGVFAQNSGAGGQPGRDDNGRREAGVRGVGGTAGGDDLAALAPAQPLRAARGVVDLIA</sequence>
<dbReference type="InterPro" id="IPR021136">
    <property type="entry name" value="Flagellar_hook_control-like_C"/>
</dbReference>
<dbReference type="RefSeq" id="WP_250194267.1">
    <property type="nucleotide sequence ID" value="NZ_CP097635.1"/>
</dbReference>
<feature type="region of interest" description="Disordered" evidence="4">
    <location>
        <begin position="1"/>
        <end position="123"/>
    </location>
</feature>
<comment type="function">
    <text evidence="1">Controls the length of the flagellar hook.</text>
</comment>
<dbReference type="Proteomes" id="UP001056201">
    <property type="component" value="Chromosome 1"/>
</dbReference>
<comment type="similarity">
    <text evidence="2">Belongs to the FliK family.</text>
</comment>
<keyword evidence="3" id="KW-1005">Bacterial flagellum biogenesis</keyword>
<dbReference type="Pfam" id="PF02120">
    <property type="entry name" value="Flg_hook"/>
    <property type="match status" value="1"/>
</dbReference>
<protein>
    <submittedName>
        <fullName evidence="6">Flagellar hook-length control protein FliK</fullName>
    </submittedName>
</protein>
<feature type="compositionally biased region" description="Low complexity" evidence="4">
    <location>
        <begin position="43"/>
        <end position="67"/>
    </location>
</feature>
<feature type="region of interest" description="Disordered" evidence="4">
    <location>
        <begin position="355"/>
        <end position="379"/>
    </location>
</feature>
<evidence type="ECO:0000256" key="2">
    <source>
        <dbReference type="ARBA" id="ARBA00009149"/>
    </source>
</evidence>
<keyword evidence="6" id="KW-0966">Cell projection</keyword>
<feature type="compositionally biased region" description="Basic and acidic residues" evidence="4">
    <location>
        <begin position="363"/>
        <end position="373"/>
    </location>
</feature>
<evidence type="ECO:0000256" key="3">
    <source>
        <dbReference type="ARBA" id="ARBA00022795"/>
    </source>
</evidence>
<feature type="compositionally biased region" description="Low complexity" evidence="4">
    <location>
        <begin position="15"/>
        <end position="33"/>
    </location>
</feature>
<reference evidence="6" key="1">
    <citation type="submission" date="2022-05" db="EMBL/GenBank/DDBJ databases">
        <title>An RpoN-dependent PEP-CTERM gene is involved in floc formation of an Aquincola tertiaricarbonis strain.</title>
        <authorList>
            <person name="Qiu D."/>
            <person name="Xia M."/>
        </authorList>
    </citation>
    <scope>NUCLEOTIDE SEQUENCE</scope>
    <source>
        <strain evidence="6">RN12</strain>
    </source>
</reference>
<evidence type="ECO:0000256" key="1">
    <source>
        <dbReference type="ARBA" id="ARBA00003944"/>
    </source>
</evidence>
<name>A0ABY4S226_AQUTE</name>
<evidence type="ECO:0000313" key="7">
    <source>
        <dbReference type="Proteomes" id="UP001056201"/>
    </source>
</evidence>
<dbReference type="PANTHER" id="PTHR37533">
    <property type="entry name" value="FLAGELLAR HOOK-LENGTH CONTROL PROTEIN"/>
    <property type="match status" value="1"/>
</dbReference>
<evidence type="ECO:0000256" key="4">
    <source>
        <dbReference type="SAM" id="MobiDB-lite"/>
    </source>
</evidence>
<feature type="compositionally biased region" description="Low complexity" evidence="4">
    <location>
        <begin position="76"/>
        <end position="97"/>
    </location>
</feature>
<proteinExistence type="inferred from homology"/>
<gene>
    <name evidence="6" type="ORF">MW290_08645</name>
</gene>
<dbReference type="InterPro" id="IPR001635">
    <property type="entry name" value="Flag_hook_Flik"/>
</dbReference>
<dbReference type="InterPro" id="IPR052563">
    <property type="entry name" value="FliK"/>
</dbReference>
<keyword evidence="6" id="KW-0282">Flagellum</keyword>
<dbReference type="CDD" id="cd17470">
    <property type="entry name" value="T3SS_Flik_C"/>
    <property type="match status" value="1"/>
</dbReference>
<keyword evidence="6" id="KW-0969">Cilium</keyword>
<evidence type="ECO:0000313" key="6">
    <source>
        <dbReference type="EMBL" id="URI06002.1"/>
    </source>
</evidence>
<organism evidence="6 7">
    <name type="scientific">Aquincola tertiaricarbonis</name>
    <dbReference type="NCBI Taxonomy" id="391953"/>
    <lineage>
        <taxon>Bacteria</taxon>
        <taxon>Pseudomonadati</taxon>
        <taxon>Pseudomonadota</taxon>
        <taxon>Betaproteobacteria</taxon>
        <taxon>Burkholderiales</taxon>
        <taxon>Sphaerotilaceae</taxon>
        <taxon>Aquincola</taxon>
    </lineage>
</organism>
<accession>A0ABY4S226</accession>
<dbReference type="InterPro" id="IPR038610">
    <property type="entry name" value="FliK-like_C_sf"/>
</dbReference>